<dbReference type="AlphaFoldDB" id="D7MXY3"/>
<proteinExistence type="predicted"/>
<dbReference type="Pfam" id="PF07734">
    <property type="entry name" value="FBA_1"/>
    <property type="match status" value="1"/>
</dbReference>
<dbReference type="Pfam" id="PF00646">
    <property type="entry name" value="F-box"/>
    <property type="match status" value="1"/>
</dbReference>
<evidence type="ECO:0000313" key="3">
    <source>
        <dbReference type="Proteomes" id="UP000008694"/>
    </source>
</evidence>
<dbReference type="EMBL" id="GL349142">
    <property type="protein sequence ID" value="EFH38599.1"/>
    <property type="molecule type" value="Genomic_DNA"/>
</dbReference>
<dbReference type="PROSITE" id="PS50181">
    <property type="entry name" value="FBOX"/>
    <property type="match status" value="1"/>
</dbReference>
<dbReference type="InterPro" id="IPR050796">
    <property type="entry name" value="SCF_F-box_component"/>
</dbReference>
<dbReference type="NCBIfam" id="TIGR01640">
    <property type="entry name" value="F_box_assoc_1"/>
    <property type="match status" value="1"/>
</dbReference>
<dbReference type="HOGENOM" id="CLU_034692_0_0_1"/>
<gene>
    <name evidence="2" type="ORF">ARALYDRAFT_333377</name>
</gene>
<dbReference type="PANTHER" id="PTHR31672">
    <property type="entry name" value="BNACNNG10540D PROTEIN"/>
    <property type="match status" value="1"/>
</dbReference>
<dbReference type="Gramene" id="fgenesh1_pm.C_scaffold_672000001">
    <property type="protein sequence ID" value="fgenesh1_pm.C_scaffold_672000001"/>
    <property type="gene ID" value="fgenesh1_pm.C_scaffold_672000001"/>
</dbReference>
<organism evidence="3">
    <name type="scientific">Arabidopsis lyrata subsp. lyrata</name>
    <name type="common">Lyre-leaved rock-cress</name>
    <dbReference type="NCBI Taxonomy" id="81972"/>
    <lineage>
        <taxon>Eukaryota</taxon>
        <taxon>Viridiplantae</taxon>
        <taxon>Streptophyta</taxon>
        <taxon>Embryophyta</taxon>
        <taxon>Tracheophyta</taxon>
        <taxon>Spermatophyta</taxon>
        <taxon>Magnoliopsida</taxon>
        <taxon>eudicotyledons</taxon>
        <taxon>Gunneridae</taxon>
        <taxon>Pentapetalae</taxon>
        <taxon>rosids</taxon>
        <taxon>malvids</taxon>
        <taxon>Brassicales</taxon>
        <taxon>Brassicaceae</taxon>
        <taxon>Camelineae</taxon>
        <taxon>Arabidopsis</taxon>
    </lineage>
</organism>
<feature type="domain" description="F-box" evidence="1">
    <location>
        <begin position="1"/>
        <end position="52"/>
    </location>
</feature>
<dbReference type="InterPro" id="IPR001810">
    <property type="entry name" value="F-box_dom"/>
</dbReference>
<reference evidence="3" key="1">
    <citation type="journal article" date="2011" name="Nat. Genet.">
        <title>The Arabidopsis lyrata genome sequence and the basis of rapid genome size change.</title>
        <authorList>
            <person name="Hu T.T."/>
            <person name="Pattyn P."/>
            <person name="Bakker E.G."/>
            <person name="Cao J."/>
            <person name="Cheng J.-F."/>
            <person name="Clark R.M."/>
            <person name="Fahlgren N."/>
            <person name="Fawcett J.A."/>
            <person name="Grimwood J."/>
            <person name="Gundlach H."/>
            <person name="Haberer G."/>
            <person name="Hollister J.D."/>
            <person name="Ossowski S."/>
            <person name="Ottilar R.P."/>
            <person name="Salamov A.A."/>
            <person name="Schneeberger K."/>
            <person name="Spannagl M."/>
            <person name="Wang X."/>
            <person name="Yang L."/>
            <person name="Nasrallah M.E."/>
            <person name="Bergelson J."/>
            <person name="Carrington J.C."/>
            <person name="Gaut B.S."/>
            <person name="Schmutz J."/>
            <person name="Mayer K.F.X."/>
            <person name="Van de Peer Y."/>
            <person name="Grigoriev I.V."/>
            <person name="Nordborg M."/>
            <person name="Weigel D."/>
            <person name="Guo Y.-L."/>
        </authorList>
    </citation>
    <scope>NUCLEOTIDE SEQUENCE [LARGE SCALE GENOMIC DNA]</scope>
    <source>
        <strain evidence="3">cv. MN47</strain>
    </source>
</reference>
<dbReference type="Proteomes" id="UP000008694">
    <property type="component" value="Unassembled WGS sequence"/>
</dbReference>
<dbReference type="InterPro" id="IPR006527">
    <property type="entry name" value="F-box-assoc_dom_typ1"/>
</dbReference>
<sequence length="348" mass="40338">MTKMSNLPRDLAIEVLSRIPLTSLRIIGSTCKKWNTLSKDHNFAKKPHWSTRHSFMKGTRVSTSHDRGSIGLDDSVEVDVTRVVHCDGLLLCITKDYTKFVVCNPYLGQTRWIVSPHKFNRFDLYTNALGYDKSSKSYKILIFVDFFYPPATFVEYKIYDFNSDSWRVIDVTPDWTMEIHWFAKDQLLEESTFLICFDFTSERFGPHLSMPYELYFEGTASLSSVKEEQLAVLFQRWDTLEIEIWITTKIEPNAVSWNSKVFLAVNMRSFTCFDFQFLLTHASFFIDKEKKVAVVFDKNKERNVNPTRTVAYIVGVDGSLKKADLGEYGDKHCYPLVCSYVPSLVQLN</sequence>
<dbReference type="SMART" id="SM00256">
    <property type="entry name" value="FBOX"/>
    <property type="match status" value="1"/>
</dbReference>
<name>D7MXY3_ARALL</name>
<dbReference type="InterPro" id="IPR017451">
    <property type="entry name" value="F-box-assoc_interact_dom"/>
</dbReference>
<dbReference type="PANTHER" id="PTHR31672:SF13">
    <property type="entry name" value="F-BOX PROTEIN CPR30-LIKE"/>
    <property type="match status" value="1"/>
</dbReference>
<evidence type="ECO:0000313" key="2">
    <source>
        <dbReference type="EMBL" id="EFH38599.1"/>
    </source>
</evidence>
<dbReference type="SUPFAM" id="SSF81383">
    <property type="entry name" value="F-box domain"/>
    <property type="match status" value="1"/>
</dbReference>
<dbReference type="InterPro" id="IPR036047">
    <property type="entry name" value="F-box-like_dom_sf"/>
</dbReference>
<protein>
    <recommendedName>
        <fullName evidence="1">F-box domain-containing protein</fullName>
    </recommendedName>
</protein>
<dbReference type="Gene3D" id="1.20.1280.50">
    <property type="match status" value="1"/>
</dbReference>
<accession>D7MXY3</accession>
<keyword evidence="3" id="KW-1185">Reference proteome</keyword>
<evidence type="ECO:0000259" key="1">
    <source>
        <dbReference type="PROSITE" id="PS50181"/>
    </source>
</evidence>